<dbReference type="EMBL" id="JAPZBU010000011">
    <property type="protein sequence ID" value="KAJ5379640.1"/>
    <property type="molecule type" value="Genomic_DNA"/>
</dbReference>
<dbReference type="GeneID" id="81376376"/>
<keyword evidence="2" id="KW-1185">Reference proteome</keyword>
<proteinExistence type="predicted"/>
<dbReference type="AlphaFoldDB" id="A0A9W9SJM4"/>
<dbReference type="RefSeq" id="XP_056483426.1">
    <property type="nucleotide sequence ID" value="XM_056637396.1"/>
</dbReference>
<reference evidence="1" key="1">
    <citation type="submission" date="2022-12" db="EMBL/GenBank/DDBJ databases">
        <authorList>
            <person name="Petersen C."/>
        </authorList>
    </citation>
    <scope>NUCLEOTIDE SEQUENCE</scope>
    <source>
        <strain evidence="1">IBT 29677</strain>
    </source>
</reference>
<dbReference type="Proteomes" id="UP001147747">
    <property type="component" value="Unassembled WGS sequence"/>
</dbReference>
<reference evidence="1" key="2">
    <citation type="journal article" date="2023" name="IMA Fungus">
        <title>Comparative genomic study of the Penicillium genus elucidates a diverse pangenome and 15 lateral gene transfer events.</title>
        <authorList>
            <person name="Petersen C."/>
            <person name="Sorensen T."/>
            <person name="Nielsen M.R."/>
            <person name="Sondergaard T.E."/>
            <person name="Sorensen J.L."/>
            <person name="Fitzpatrick D.A."/>
            <person name="Frisvad J.C."/>
            <person name="Nielsen K.L."/>
        </authorList>
    </citation>
    <scope>NUCLEOTIDE SEQUENCE</scope>
    <source>
        <strain evidence="1">IBT 29677</strain>
    </source>
</reference>
<name>A0A9W9SJM4_9EURO</name>
<dbReference type="OrthoDB" id="5376140at2759"/>
<gene>
    <name evidence="1" type="ORF">N7509_012759</name>
</gene>
<organism evidence="1 2">
    <name type="scientific">Penicillium cosmopolitanum</name>
    <dbReference type="NCBI Taxonomy" id="1131564"/>
    <lineage>
        <taxon>Eukaryota</taxon>
        <taxon>Fungi</taxon>
        <taxon>Dikarya</taxon>
        <taxon>Ascomycota</taxon>
        <taxon>Pezizomycotina</taxon>
        <taxon>Eurotiomycetes</taxon>
        <taxon>Eurotiomycetidae</taxon>
        <taxon>Eurotiales</taxon>
        <taxon>Aspergillaceae</taxon>
        <taxon>Penicillium</taxon>
    </lineage>
</organism>
<evidence type="ECO:0000313" key="1">
    <source>
        <dbReference type="EMBL" id="KAJ5379640.1"/>
    </source>
</evidence>
<evidence type="ECO:0000313" key="2">
    <source>
        <dbReference type="Proteomes" id="UP001147747"/>
    </source>
</evidence>
<comment type="caution">
    <text evidence="1">The sequence shown here is derived from an EMBL/GenBank/DDBJ whole genome shotgun (WGS) entry which is preliminary data.</text>
</comment>
<protein>
    <submittedName>
        <fullName evidence="1">Uncharacterized protein</fullName>
    </submittedName>
</protein>
<sequence length="543" mass="61981">MADRMEIDSRDDSREMTDANQQLERELLQCQQGSSPAAVHSRRIVSLGVSPHYVSHWISADAFRELYQNWKDAILERFQIDRIAFRPYFVDACDHYAVLVPDPVDPKGRRSLGFIKYDKKSSRGDQNQLAGSHGDGLKLAAVALSRDGYRLQVAASRCSWNFHLREPCKSRLHCTITPSRQSGSTRTDWAEDIAGLRFQTERDVAVLIGPGRTTQGRPVAPEEVLEWLQISLDIRGLSYPSSVVETSHGDLLFDQNLLGRIYAHGVLISGTNSIYPFKVGYNFTEGKFNRDRRWLMDRHGLAERVCRIWESALQTHEAVLLPIYVSLLRKTPALMDVSLAADLLLTSTISRIWTYLLHESKGKDFFYCEASGAQDVNMIRETIGKKPMKLSRELWRLLRSTTPIRSAAEELSMLFHNAEVCSPPSTTFSRTVRKGLRVCFALLDSMQGIQVAYVEGFDSRADVVYNPQQRTLKVHRRWLDFDDTHQRTSCRNWILRSAKKESGKRELFFCGHVIEELLSLSISSVFGGSQTPRTTEMRYMRHI</sequence>
<accession>A0A9W9SJM4</accession>